<protein>
    <submittedName>
        <fullName evidence="2">Lipid asymmetry maintenance protein MlaB</fullName>
    </submittedName>
</protein>
<proteinExistence type="predicted"/>
<dbReference type="InterPro" id="IPR002645">
    <property type="entry name" value="STAS_dom"/>
</dbReference>
<dbReference type="Pfam" id="PF13466">
    <property type="entry name" value="STAS_2"/>
    <property type="match status" value="1"/>
</dbReference>
<organism evidence="2 3">
    <name type="scientific">Kushneria aurantia</name>
    <dbReference type="NCBI Taxonomy" id="504092"/>
    <lineage>
        <taxon>Bacteria</taxon>
        <taxon>Pseudomonadati</taxon>
        <taxon>Pseudomonadota</taxon>
        <taxon>Gammaproteobacteria</taxon>
        <taxon>Oceanospirillales</taxon>
        <taxon>Halomonadaceae</taxon>
        <taxon>Kushneria</taxon>
    </lineage>
</organism>
<evidence type="ECO:0000259" key="1">
    <source>
        <dbReference type="PROSITE" id="PS50801"/>
    </source>
</evidence>
<sequence length="123" mass="13658">MSEPIYQDDDTELTVSDDTLRLKGAPAFDNAAALAAAGARWLERHQQGSVSFNACDVHDVSSATLSVLLEWLRITRRKGIEVDRIRLSDRMRELVELAELNDVFPSRHTSFECSPAVEAAASR</sequence>
<dbReference type="EMBL" id="JBHLVX010000011">
    <property type="protein sequence ID" value="MFC0266967.1"/>
    <property type="molecule type" value="Genomic_DNA"/>
</dbReference>
<dbReference type="Proteomes" id="UP001589814">
    <property type="component" value="Unassembled WGS sequence"/>
</dbReference>
<dbReference type="InterPro" id="IPR036513">
    <property type="entry name" value="STAS_dom_sf"/>
</dbReference>
<comment type="caution">
    <text evidence="2">The sequence shown here is derived from an EMBL/GenBank/DDBJ whole genome shotgun (WGS) entry which is preliminary data.</text>
</comment>
<gene>
    <name evidence="2" type="ORF">ACFFHW_02960</name>
</gene>
<evidence type="ECO:0000313" key="2">
    <source>
        <dbReference type="EMBL" id="MFC0266967.1"/>
    </source>
</evidence>
<reference evidence="2 3" key="1">
    <citation type="submission" date="2024-09" db="EMBL/GenBank/DDBJ databases">
        <authorList>
            <person name="Sun Q."/>
            <person name="Mori K."/>
        </authorList>
    </citation>
    <scope>NUCLEOTIDE SEQUENCE [LARGE SCALE GENOMIC DNA]</scope>
    <source>
        <strain evidence="2 3">CCM 7415</strain>
    </source>
</reference>
<dbReference type="Gene3D" id="3.30.750.24">
    <property type="entry name" value="STAS domain"/>
    <property type="match status" value="1"/>
</dbReference>
<dbReference type="SUPFAM" id="SSF52091">
    <property type="entry name" value="SpoIIaa-like"/>
    <property type="match status" value="1"/>
</dbReference>
<accession>A0ABV6G1S8</accession>
<keyword evidence="3" id="KW-1185">Reference proteome</keyword>
<dbReference type="InterPro" id="IPR058548">
    <property type="entry name" value="MlaB-like_STAS"/>
</dbReference>
<dbReference type="PROSITE" id="PS50801">
    <property type="entry name" value="STAS"/>
    <property type="match status" value="1"/>
</dbReference>
<evidence type="ECO:0000313" key="3">
    <source>
        <dbReference type="Proteomes" id="UP001589814"/>
    </source>
</evidence>
<dbReference type="RefSeq" id="WP_019952243.1">
    <property type="nucleotide sequence ID" value="NZ_JBHLVX010000011.1"/>
</dbReference>
<name>A0ABV6G1S8_9GAMM</name>
<feature type="domain" description="STAS" evidence="1">
    <location>
        <begin position="20"/>
        <end position="120"/>
    </location>
</feature>